<feature type="compositionally biased region" description="Polar residues" evidence="1">
    <location>
        <begin position="63"/>
        <end position="82"/>
    </location>
</feature>
<accession>A0ABV0RCQ5</accession>
<comment type="caution">
    <text evidence="2">The sequence shown here is derived from an EMBL/GenBank/DDBJ whole genome shotgun (WGS) entry which is preliminary data.</text>
</comment>
<evidence type="ECO:0000256" key="1">
    <source>
        <dbReference type="SAM" id="MobiDB-lite"/>
    </source>
</evidence>
<dbReference type="Proteomes" id="UP001434883">
    <property type="component" value="Unassembled WGS sequence"/>
</dbReference>
<sequence>LVSQFMQVRHFPYITFLQLLGKLTSVTRVVPHLEGRLLLVRTDNTTSRSVQGSSGVGLSSSVHPTSDVFTRGDQSGCTGPGCASSTLASGSPVRFSAPLADLAYSTEGSRRGPQIVAGGSVIASTAVVPDASESVSRHPMVSSNQEGSAVSVVGTDMAPRPSTSPAVGMDTGSLTGCSDPVRRTILSARARQQYDDRWCLFSQ</sequence>
<organism evidence="2 3">
    <name type="scientific">Xenoophorus captivus</name>
    <dbReference type="NCBI Taxonomy" id="1517983"/>
    <lineage>
        <taxon>Eukaryota</taxon>
        <taxon>Metazoa</taxon>
        <taxon>Chordata</taxon>
        <taxon>Craniata</taxon>
        <taxon>Vertebrata</taxon>
        <taxon>Euteleostomi</taxon>
        <taxon>Actinopterygii</taxon>
        <taxon>Neopterygii</taxon>
        <taxon>Teleostei</taxon>
        <taxon>Neoteleostei</taxon>
        <taxon>Acanthomorphata</taxon>
        <taxon>Ovalentaria</taxon>
        <taxon>Atherinomorphae</taxon>
        <taxon>Cyprinodontiformes</taxon>
        <taxon>Goodeidae</taxon>
        <taxon>Xenoophorus</taxon>
    </lineage>
</organism>
<proteinExistence type="predicted"/>
<feature type="non-terminal residue" evidence="2">
    <location>
        <position position="1"/>
    </location>
</feature>
<reference evidence="2 3" key="1">
    <citation type="submission" date="2021-06" db="EMBL/GenBank/DDBJ databases">
        <authorList>
            <person name="Palmer J.M."/>
        </authorList>
    </citation>
    <scope>NUCLEOTIDE SEQUENCE [LARGE SCALE GENOMIC DNA]</scope>
    <source>
        <strain evidence="2 3">XC_2019</strain>
        <tissue evidence="2">Muscle</tissue>
    </source>
</reference>
<protein>
    <submittedName>
        <fullName evidence="2">Uncharacterized protein</fullName>
    </submittedName>
</protein>
<name>A0ABV0RCQ5_9TELE</name>
<dbReference type="EMBL" id="JAHRIN010042402">
    <property type="protein sequence ID" value="MEQ2205935.1"/>
    <property type="molecule type" value="Genomic_DNA"/>
</dbReference>
<feature type="region of interest" description="Disordered" evidence="1">
    <location>
        <begin position="47"/>
        <end position="82"/>
    </location>
</feature>
<evidence type="ECO:0000313" key="2">
    <source>
        <dbReference type="EMBL" id="MEQ2205935.1"/>
    </source>
</evidence>
<evidence type="ECO:0000313" key="3">
    <source>
        <dbReference type="Proteomes" id="UP001434883"/>
    </source>
</evidence>
<gene>
    <name evidence="2" type="ORF">XENOCAPTIV_018681</name>
</gene>
<keyword evidence="3" id="KW-1185">Reference proteome</keyword>
<feature type="compositionally biased region" description="Low complexity" evidence="1">
    <location>
        <begin position="47"/>
        <end position="62"/>
    </location>
</feature>